<evidence type="ECO:0000313" key="3">
    <source>
        <dbReference type="Proteomes" id="UP000027586"/>
    </source>
</evidence>
<dbReference type="SFLD" id="SFLDS00019">
    <property type="entry name" value="Glutathione_Transferase_(cytos"/>
    <property type="match status" value="1"/>
</dbReference>
<dbReference type="InterPro" id="IPR010987">
    <property type="entry name" value="Glutathione-S-Trfase_C-like"/>
</dbReference>
<dbReference type="VEuPathDB" id="FungiDB:LCOR_01868.1"/>
<dbReference type="Pfam" id="PF14497">
    <property type="entry name" value="GST_C_3"/>
    <property type="match status" value="1"/>
</dbReference>
<dbReference type="PANTHER" id="PTHR11571:SF150">
    <property type="entry name" value="GLUTATHIONE S-TRANSFERASE"/>
    <property type="match status" value="1"/>
</dbReference>
<name>A0A068RK95_9FUNG</name>
<proteinExistence type="predicted"/>
<comment type="caution">
    <text evidence="2">The sequence shown here is derived from an EMBL/GenBank/DDBJ whole genome shotgun (WGS) entry which is preliminary data.</text>
</comment>
<dbReference type="InterPro" id="IPR050213">
    <property type="entry name" value="GST_superfamily"/>
</dbReference>
<dbReference type="OrthoDB" id="414243at2759"/>
<dbReference type="STRING" id="1263082.A0A068RK95"/>
<dbReference type="InterPro" id="IPR036282">
    <property type="entry name" value="Glutathione-S-Trfase_C_sf"/>
</dbReference>
<dbReference type="PROSITE" id="PS50405">
    <property type="entry name" value="GST_CTER"/>
    <property type="match status" value="1"/>
</dbReference>
<dbReference type="GO" id="GO:0004364">
    <property type="term" value="F:glutathione transferase activity"/>
    <property type="evidence" value="ECO:0007669"/>
    <property type="project" value="TreeGrafter"/>
</dbReference>
<dbReference type="InterPro" id="IPR004046">
    <property type="entry name" value="GST_C"/>
</dbReference>
<dbReference type="InterPro" id="IPR036249">
    <property type="entry name" value="Thioredoxin-like_sf"/>
</dbReference>
<dbReference type="Gene3D" id="1.20.1050.10">
    <property type="match status" value="1"/>
</dbReference>
<dbReference type="SUPFAM" id="SSF47616">
    <property type="entry name" value="GST C-terminal domain-like"/>
    <property type="match status" value="1"/>
</dbReference>
<evidence type="ECO:0000313" key="2">
    <source>
        <dbReference type="EMBL" id="CDH50145.1"/>
    </source>
</evidence>
<dbReference type="PANTHER" id="PTHR11571">
    <property type="entry name" value="GLUTATHIONE S-TRANSFERASE"/>
    <property type="match status" value="1"/>
</dbReference>
<dbReference type="Proteomes" id="UP000027586">
    <property type="component" value="Unassembled WGS sequence"/>
</dbReference>
<dbReference type="InterPro" id="IPR040079">
    <property type="entry name" value="Glutathione_S-Trfase"/>
</dbReference>
<reference evidence="2" key="1">
    <citation type="submission" date="2013-08" db="EMBL/GenBank/DDBJ databases">
        <title>Gene expansion shapes genome architecture in the human pathogen Lichtheimia corymbifera: an evolutionary genomics analysis in the ancient terrestrial Mucorales (Mucoromycotina).</title>
        <authorList>
            <person name="Schwartze V.U."/>
            <person name="Winter S."/>
            <person name="Shelest E."/>
            <person name="Marcet-Houben M."/>
            <person name="Horn F."/>
            <person name="Wehner S."/>
            <person name="Hoffmann K."/>
            <person name="Riege K."/>
            <person name="Sammeth M."/>
            <person name="Nowrousian M."/>
            <person name="Valiante V."/>
            <person name="Linde J."/>
            <person name="Jacobsen I.D."/>
            <person name="Marz M."/>
            <person name="Brakhage A.A."/>
            <person name="Gabaldon T."/>
            <person name="Bocker S."/>
            <person name="Voigt K."/>
        </authorList>
    </citation>
    <scope>NUCLEOTIDE SEQUENCE [LARGE SCALE GENOMIC DNA]</scope>
    <source>
        <strain evidence="2">FSU 9682</strain>
    </source>
</reference>
<keyword evidence="3" id="KW-1185">Reference proteome</keyword>
<feature type="domain" description="GST C-terminal" evidence="1">
    <location>
        <begin position="111"/>
        <end position="220"/>
    </location>
</feature>
<dbReference type="AlphaFoldDB" id="A0A068RK95"/>
<gene>
    <name evidence="2" type="ORF">LCOR_01868.1</name>
</gene>
<dbReference type="GO" id="GO:0006749">
    <property type="term" value="P:glutathione metabolic process"/>
    <property type="evidence" value="ECO:0007669"/>
    <property type="project" value="TreeGrafter"/>
</dbReference>
<dbReference type="SUPFAM" id="SSF52833">
    <property type="entry name" value="Thioredoxin-like"/>
    <property type="match status" value="1"/>
</dbReference>
<accession>A0A068RK95</accession>
<sequence length="220" mass="25829">MIAVLRRVRNTDFQGTMADSIAVSLYYILPEYGGLGGPIRLMLDDAGVFYVFNYIEYYEEFPNKVKPRWIEEGHPFDCAPMIELYGKRYSGTQPILRFLSKKLNNKYTPDDLDLEQYVDATTDYAADWIQAYFKAAYRTMNVKEYQQNDLQRYLKRFDRIYSMHEGPYAAGQKISYCDFFVYIVLMVDAHKEYIKDYPNLVALAKAIESRPNLQEVVKQI</sequence>
<evidence type="ECO:0000259" key="1">
    <source>
        <dbReference type="PROSITE" id="PS50405"/>
    </source>
</evidence>
<dbReference type="EMBL" id="CBTN010000005">
    <property type="protein sequence ID" value="CDH50145.1"/>
    <property type="molecule type" value="Genomic_DNA"/>
</dbReference>
<dbReference type="Gene3D" id="3.40.30.10">
    <property type="entry name" value="Glutaredoxin"/>
    <property type="match status" value="1"/>
</dbReference>
<protein>
    <submittedName>
        <fullName evidence="2">Class gamma glutathione s-transferase</fullName>
    </submittedName>
</protein>
<organism evidence="2 3">
    <name type="scientific">Lichtheimia corymbifera JMRC:FSU:9682</name>
    <dbReference type="NCBI Taxonomy" id="1263082"/>
    <lineage>
        <taxon>Eukaryota</taxon>
        <taxon>Fungi</taxon>
        <taxon>Fungi incertae sedis</taxon>
        <taxon>Mucoromycota</taxon>
        <taxon>Mucoromycotina</taxon>
        <taxon>Mucoromycetes</taxon>
        <taxon>Mucorales</taxon>
        <taxon>Lichtheimiaceae</taxon>
        <taxon>Lichtheimia</taxon>
    </lineage>
</organism>